<protein>
    <submittedName>
        <fullName evidence="2">Uncharacterized protein</fullName>
    </submittedName>
</protein>
<feature type="region of interest" description="Disordered" evidence="1">
    <location>
        <begin position="79"/>
        <end position="116"/>
    </location>
</feature>
<evidence type="ECO:0000313" key="3">
    <source>
        <dbReference type="Proteomes" id="UP000250043"/>
    </source>
</evidence>
<dbReference type="EMBL" id="KV722347">
    <property type="protein sequence ID" value="OCH94137.1"/>
    <property type="molecule type" value="Genomic_DNA"/>
</dbReference>
<organism evidence="2 3">
    <name type="scientific">Obba rivulosa</name>
    <dbReference type="NCBI Taxonomy" id="1052685"/>
    <lineage>
        <taxon>Eukaryota</taxon>
        <taxon>Fungi</taxon>
        <taxon>Dikarya</taxon>
        <taxon>Basidiomycota</taxon>
        <taxon>Agaricomycotina</taxon>
        <taxon>Agaricomycetes</taxon>
        <taxon>Polyporales</taxon>
        <taxon>Gelatoporiaceae</taxon>
        <taxon>Obba</taxon>
    </lineage>
</organism>
<dbReference type="AlphaFoldDB" id="A0A8E2DR44"/>
<evidence type="ECO:0000256" key="1">
    <source>
        <dbReference type="SAM" id="MobiDB-lite"/>
    </source>
</evidence>
<accession>A0A8E2DR44</accession>
<dbReference type="Proteomes" id="UP000250043">
    <property type="component" value="Unassembled WGS sequence"/>
</dbReference>
<keyword evidence="3" id="KW-1185">Reference proteome</keyword>
<sequence length="366" mass="39610">MEGDSVPETKLPLPVFLQMLTSNNVPASKAMAVASKIYKTHSAPSALAQLNELKLSAAGVDDKELRKLVLSAIRKAGYKPTHNTAAKPRPKKKRKRDDDLNEFLPSGPQGEAETNGSLEFNEVLDEETKFAVVNRAPIMTAWAFIVAERLGFQREEALSIASVYTEMNAITKGISLGKYEENRGKGMEASKGGSQPYVDLMGRRIPLYQTASSQWRALSKGAPVAPSEAFSYITRALRQTAPHILGALRLLAASYPPGELDKAGYSLYADFRPNAEGWGQRSEVRCATILDLRKKGAEAEEEQPTPAISAAVVKTEPGGGDPAATTSSGESDAKKQRTMTVEEYEAALDADAAFDYTFMTLEDSAS</sequence>
<gene>
    <name evidence="2" type="ORF">OBBRIDRAFT_198789</name>
</gene>
<feature type="region of interest" description="Disordered" evidence="1">
    <location>
        <begin position="296"/>
        <end position="337"/>
    </location>
</feature>
<name>A0A8E2DR44_9APHY</name>
<evidence type="ECO:0000313" key="2">
    <source>
        <dbReference type="EMBL" id="OCH94137.1"/>
    </source>
</evidence>
<proteinExistence type="predicted"/>
<reference evidence="2 3" key="1">
    <citation type="submission" date="2016-07" db="EMBL/GenBank/DDBJ databases">
        <title>Draft genome of the white-rot fungus Obba rivulosa 3A-2.</title>
        <authorList>
            <consortium name="DOE Joint Genome Institute"/>
            <person name="Miettinen O."/>
            <person name="Riley R."/>
            <person name="Acob R."/>
            <person name="Barry K."/>
            <person name="Cullen D."/>
            <person name="De Vries R."/>
            <person name="Hainaut M."/>
            <person name="Hatakka A."/>
            <person name="Henrissat B."/>
            <person name="Hilden K."/>
            <person name="Kuo R."/>
            <person name="Labutti K."/>
            <person name="Lipzen A."/>
            <person name="Makela M.R."/>
            <person name="Sandor L."/>
            <person name="Spatafora J.W."/>
            <person name="Grigoriev I.V."/>
            <person name="Hibbett D.S."/>
        </authorList>
    </citation>
    <scope>NUCLEOTIDE SEQUENCE [LARGE SCALE GENOMIC DNA]</scope>
    <source>
        <strain evidence="2 3">3A-2</strain>
    </source>
</reference>
<dbReference type="OrthoDB" id="514070at2759"/>